<comment type="subcellular location">
    <subcellularLocation>
        <location evidence="12">Cytoplasm</location>
    </subcellularLocation>
</comment>
<feature type="domain" description="PurM-like N-terminal" evidence="13">
    <location>
        <begin position="57"/>
        <end position="162"/>
    </location>
</feature>
<dbReference type="FunFam" id="3.30.1330.10:FF:000001">
    <property type="entry name" value="Phosphoribosylformylglycinamidine cyclo-ligase"/>
    <property type="match status" value="1"/>
</dbReference>
<dbReference type="CDD" id="cd02196">
    <property type="entry name" value="PurM"/>
    <property type="match status" value="1"/>
</dbReference>
<keyword evidence="5 12" id="KW-0436">Ligase</keyword>
<sequence>MGKDLYREAGVDLDKANELVDRIRPLVRSTFTSGVITDIGGFGGLFSVNCHQMSQPVLVSSTDGVGTKLKVAFLANRHDSVGIDLVAMCVNDIIVQGARPLFFLDYLALGRVDLDLIEDLVAGIARGCKEAGCSLIGGETAEMPDFYRDGEYDMAGFAVGLVDNGDIIDGSTIRVGDQIVGIASSGLHSNGYSLVRRIIFDRLGLQPDSYLGECGRTVAEELLEPTRIYVEPVLKVMRQYRISGMAHITGGGFYDNIPRILPKACQALFHKGSWNVPPIFDFLREQGGISEEEMYRVFNNGIGYVLVVEASKSQEIIQLLNAMGRPAYRIGEIVPREEKAPPVRIVDR</sequence>
<dbReference type="FunCoup" id="A0LNE9">
    <property type="interactions" value="523"/>
</dbReference>
<proteinExistence type="inferred from homology"/>
<dbReference type="AlphaFoldDB" id="A0LNE9"/>
<dbReference type="InParanoid" id="A0LNE9"/>
<dbReference type="STRING" id="335543.Sfum_3278"/>
<dbReference type="InterPro" id="IPR004733">
    <property type="entry name" value="PurM_cligase"/>
</dbReference>
<dbReference type="eggNOG" id="COG0150">
    <property type="taxonomic scope" value="Bacteria"/>
</dbReference>
<accession>A0LNE9</accession>
<evidence type="ECO:0000313" key="15">
    <source>
        <dbReference type="EMBL" id="ABK18951.1"/>
    </source>
</evidence>
<feature type="domain" description="PurM-like C-terminal" evidence="14">
    <location>
        <begin position="174"/>
        <end position="338"/>
    </location>
</feature>
<dbReference type="EMBL" id="CP000478">
    <property type="protein sequence ID" value="ABK18951.1"/>
    <property type="molecule type" value="Genomic_DNA"/>
</dbReference>
<dbReference type="Gene3D" id="3.30.1330.10">
    <property type="entry name" value="PurM-like, N-terminal domain"/>
    <property type="match status" value="1"/>
</dbReference>
<comment type="similarity">
    <text evidence="2 12">Belongs to the AIR synthase family.</text>
</comment>
<dbReference type="GO" id="GO:0004641">
    <property type="term" value="F:phosphoribosylformylglycinamidine cyclo-ligase activity"/>
    <property type="evidence" value="ECO:0007669"/>
    <property type="project" value="UniProtKB-UniRule"/>
</dbReference>
<comment type="catalytic activity">
    <reaction evidence="11 12">
        <text>2-formamido-N(1)-(5-O-phospho-beta-D-ribosyl)acetamidine + ATP = 5-amino-1-(5-phospho-beta-D-ribosyl)imidazole + ADP + phosphate + H(+)</text>
        <dbReference type="Rhea" id="RHEA:23032"/>
        <dbReference type="ChEBI" id="CHEBI:15378"/>
        <dbReference type="ChEBI" id="CHEBI:30616"/>
        <dbReference type="ChEBI" id="CHEBI:43474"/>
        <dbReference type="ChEBI" id="CHEBI:137981"/>
        <dbReference type="ChEBI" id="CHEBI:147287"/>
        <dbReference type="ChEBI" id="CHEBI:456216"/>
        <dbReference type="EC" id="6.3.3.1"/>
    </reaction>
</comment>
<dbReference type="PANTHER" id="PTHR10520">
    <property type="entry name" value="TRIFUNCTIONAL PURINE BIOSYNTHETIC PROTEIN ADENOSINE-3-RELATED"/>
    <property type="match status" value="1"/>
</dbReference>
<dbReference type="Gene3D" id="3.90.650.10">
    <property type="entry name" value="PurM-like C-terminal domain"/>
    <property type="match status" value="1"/>
</dbReference>
<evidence type="ECO:0000256" key="9">
    <source>
        <dbReference type="ARBA" id="ARBA00032931"/>
    </source>
</evidence>
<dbReference type="GO" id="GO:0006189">
    <property type="term" value="P:'de novo' IMP biosynthetic process"/>
    <property type="evidence" value="ECO:0007669"/>
    <property type="project" value="UniProtKB-UniRule"/>
</dbReference>
<dbReference type="Proteomes" id="UP000001784">
    <property type="component" value="Chromosome"/>
</dbReference>
<dbReference type="InterPro" id="IPR036921">
    <property type="entry name" value="PurM-like_N_sf"/>
</dbReference>
<dbReference type="NCBIfam" id="TIGR00878">
    <property type="entry name" value="purM"/>
    <property type="match status" value="1"/>
</dbReference>
<dbReference type="GO" id="GO:0046084">
    <property type="term" value="P:adenine biosynthetic process"/>
    <property type="evidence" value="ECO:0007669"/>
    <property type="project" value="TreeGrafter"/>
</dbReference>
<dbReference type="GO" id="GO:0005524">
    <property type="term" value="F:ATP binding"/>
    <property type="evidence" value="ECO:0007669"/>
    <property type="project" value="UniProtKB-KW"/>
</dbReference>
<dbReference type="UniPathway" id="UPA00074">
    <property type="reaction ID" value="UER00129"/>
</dbReference>
<protein>
    <recommendedName>
        <fullName evidence="4 12">Phosphoribosylformylglycinamidine cyclo-ligase</fullName>
        <ecNumber evidence="3 12">6.3.3.1</ecNumber>
    </recommendedName>
    <alternativeName>
        <fullName evidence="9 12">AIR synthase</fullName>
    </alternativeName>
    <alternativeName>
        <fullName evidence="10 12">AIRS</fullName>
    </alternativeName>
    <alternativeName>
        <fullName evidence="8 12">Phosphoribosyl-aminoimidazole synthetase</fullName>
    </alternativeName>
</protein>
<dbReference type="KEGG" id="sfu:Sfum_3278"/>
<evidence type="ECO:0000256" key="3">
    <source>
        <dbReference type="ARBA" id="ARBA00013047"/>
    </source>
</evidence>
<evidence type="ECO:0000256" key="2">
    <source>
        <dbReference type="ARBA" id="ARBA00010280"/>
    </source>
</evidence>
<name>A0LNE9_SYNFM</name>
<evidence type="ECO:0000256" key="5">
    <source>
        <dbReference type="ARBA" id="ARBA00022598"/>
    </source>
</evidence>
<evidence type="ECO:0000313" key="16">
    <source>
        <dbReference type="Proteomes" id="UP000001784"/>
    </source>
</evidence>
<dbReference type="SUPFAM" id="SSF56042">
    <property type="entry name" value="PurM C-terminal domain-like"/>
    <property type="match status" value="1"/>
</dbReference>
<keyword evidence="6 12" id="KW-0547">Nucleotide-binding</keyword>
<evidence type="ECO:0000259" key="13">
    <source>
        <dbReference type="Pfam" id="PF00586"/>
    </source>
</evidence>
<evidence type="ECO:0000256" key="7">
    <source>
        <dbReference type="ARBA" id="ARBA00022840"/>
    </source>
</evidence>
<dbReference type="SUPFAM" id="SSF55326">
    <property type="entry name" value="PurM N-terminal domain-like"/>
    <property type="match status" value="1"/>
</dbReference>
<dbReference type="InterPro" id="IPR036676">
    <property type="entry name" value="PurM-like_C_sf"/>
</dbReference>
<organism evidence="15 16">
    <name type="scientific">Syntrophobacter fumaroxidans (strain DSM 10017 / MPOB)</name>
    <dbReference type="NCBI Taxonomy" id="335543"/>
    <lineage>
        <taxon>Bacteria</taxon>
        <taxon>Pseudomonadati</taxon>
        <taxon>Thermodesulfobacteriota</taxon>
        <taxon>Syntrophobacteria</taxon>
        <taxon>Syntrophobacterales</taxon>
        <taxon>Syntrophobacteraceae</taxon>
        <taxon>Syntrophobacter</taxon>
    </lineage>
</organism>
<dbReference type="FunFam" id="3.90.650.10:FF:000001">
    <property type="entry name" value="Phosphoribosylformylglycinamidine cyclo-ligase"/>
    <property type="match status" value="1"/>
</dbReference>
<evidence type="ECO:0000256" key="1">
    <source>
        <dbReference type="ARBA" id="ARBA00004686"/>
    </source>
</evidence>
<keyword evidence="16" id="KW-1185">Reference proteome</keyword>
<dbReference type="OrthoDB" id="9777881at2"/>
<dbReference type="GO" id="GO:0005829">
    <property type="term" value="C:cytosol"/>
    <property type="evidence" value="ECO:0007669"/>
    <property type="project" value="TreeGrafter"/>
</dbReference>
<dbReference type="Pfam" id="PF00586">
    <property type="entry name" value="AIRS"/>
    <property type="match status" value="1"/>
</dbReference>
<evidence type="ECO:0000256" key="8">
    <source>
        <dbReference type="ARBA" id="ARBA00031908"/>
    </source>
</evidence>
<dbReference type="HAMAP" id="MF_00741">
    <property type="entry name" value="AIRS"/>
    <property type="match status" value="1"/>
</dbReference>
<comment type="pathway">
    <text evidence="1 12">Purine metabolism; IMP biosynthesis via de novo pathway; 5-amino-1-(5-phospho-D-ribosyl)imidazole from N(2)-formyl-N(1)-(5-phospho-D-ribosyl)glycinamide: step 2/2.</text>
</comment>
<dbReference type="GO" id="GO:0004637">
    <property type="term" value="F:phosphoribosylamine-glycine ligase activity"/>
    <property type="evidence" value="ECO:0007669"/>
    <property type="project" value="TreeGrafter"/>
</dbReference>
<reference evidence="15 16" key="1">
    <citation type="submission" date="2006-10" db="EMBL/GenBank/DDBJ databases">
        <title>Complete sequence of Syntrophobacter fumaroxidans MPOB.</title>
        <authorList>
            <consortium name="US DOE Joint Genome Institute"/>
            <person name="Copeland A."/>
            <person name="Lucas S."/>
            <person name="Lapidus A."/>
            <person name="Barry K."/>
            <person name="Detter J.C."/>
            <person name="Glavina del Rio T."/>
            <person name="Hammon N."/>
            <person name="Israni S."/>
            <person name="Pitluck S."/>
            <person name="Goltsman E.G."/>
            <person name="Martinez M."/>
            <person name="Schmutz J."/>
            <person name="Larimer F."/>
            <person name="Land M."/>
            <person name="Hauser L."/>
            <person name="Kyrpides N."/>
            <person name="Kim E."/>
            <person name="Boone D.R."/>
            <person name="Brockman F."/>
            <person name="Culley D."/>
            <person name="Ferry J."/>
            <person name="Gunsalus R."/>
            <person name="McInerney M.J."/>
            <person name="Morrison M."/>
            <person name="Plugge C."/>
            <person name="Rohlin L."/>
            <person name="Scholten J."/>
            <person name="Sieber J."/>
            <person name="Stams A.J.M."/>
            <person name="Worm P."/>
            <person name="Henstra A.M."/>
            <person name="Richardson P."/>
        </authorList>
    </citation>
    <scope>NUCLEOTIDE SEQUENCE [LARGE SCALE GENOMIC DNA]</scope>
    <source>
        <strain evidence="16">DSM 10017 / MPOB</strain>
    </source>
</reference>
<keyword evidence="12" id="KW-0658">Purine biosynthesis</keyword>
<keyword evidence="12" id="KW-0963">Cytoplasm</keyword>
<evidence type="ECO:0000259" key="14">
    <source>
        <dbReference type="Pfam" id="PF02769"/>
    </source>
</evidence>
<evidence type="ECO:0000256" key="11">
    <source>
        <dbReference type="ARBA" id="ARBA00049057"/>
    </source>
</evidence>
<dbReference type="EC" id="6.3.3.1" evidence="3 12"/>
<dbReference type="RefSeq" id="WP_011700076.1">
    <property type="nucleotide sequence ID" value="NC_008554.1"/>
</dbReference>
<evidence type="ECO:0000256" key="10">
    <source>
        <dbReference type="ARBA" id="ARBA00033093"/>
    </source>
</evidence>
<dbReference type="PANTHER" id="PTHR10520:SF12">
    <property type="entry name" value="TRIFUNCTIONAL PURINE BIOSYNTHETIC PROTEIN ADENOSINE-3"/>
    <property type="match status" value="1"/>
</dbReference>
<gene>
    <name evidence="12" type="primary">purM</name>
    <name evidence="15" type="ordered locus">Sfum_3278</name>
</gene>
<evidence type="ECO:0000256" key="6">
    <source>
        <dbReference type="ARBA" id="ARBA00022741"/>
    </source>
</evidence>
<keyword evidence="7 12" id="KW-0067">ATP-binding</keyword>
<dbReference type="InterPro" id="IPR016188">
    <property type="entry name" value="PurM-like_N"/>
</dbReference>
<dbReference type="Pfam" id="PF02769">
    <property type="entry name" value="AIRS_C"/>
    <property type="match status" value="1"/>
</dbReference>
<dbReference type="HOGENOM" id="CLU_047116_0_0_7"/>
<evidence type="ECO:0000256" key="4">
    <source>
        <dbReference type="ARBA" id="ARBA00020367"/>
    </source>
</evidence>
<evidence type="ECO:0000256" key="12">
    <source>
        <dbReference type="HAMAP-Rule" id="MF_00741"/>
    </source>
</evidence>
<dbReference type="InterPro" id="IPR010918">
    <property type="entry name" value="PurM-like_C_dom"/>
</dbReference>